<dbReference type="Gene3D" id="1.10.3710.10">
    <property type="entry name" value="DNA polymerase III clamp loader subunits, C-terminal domain"/>
    <property type="match status" value="1"/>
</dbReference>
<dbReference type="InterPro" id="IPR051314">
    <property type="entry name" value="AAA_ATPase_RarA/MGS1/WRNIP1"/>
</dbReference>
<dbReference type="SUPFAM" id="SSF52540">
    <property type="entry name" value="P-loop containing nucleoside triphosphate hydrolases"/>
    <property type="match status" value="1"/>
</dbReference>
<dbReference type="InterPro" id="IPR003959">
    <property type="entry name" value="ATPase_AAA_core"/>
</dbReference>
<protein>
    <submittedName>
        <fullName evidence="6">WRN helicase interacting protein 1</fullName>
    </submittedName>
</protein>
<organism evidence="6">
    <name type="scientific">Petromyzon marinus</name>
    <name type="common">Sea lamprey</name>
    <dbReference type="NCBI Taxonomy" id="7757"/>
    <lineage>
        <taxon>Eukaryota</taxon>
        <taxon>Metazoa</taxon>
        <taxon>Chordata</taxon>
        <taxon>Craniata</taxon>
        <taxon>Vertebrata</taxon>
        <taxon>Cyclostomata</taxon>
        <taxon>Hyperoartia</taxon>
        <taxon>Petromyzontiformes</taxon>
        <taxon>Petromyzontidae</taxon>
        <taxon>Petromyzon</taxon>
    </lineage>
</organism>
<evidence type="ECO:0000259" key="3">
    <source>
        <dbReference type="Pfam" id="PF00004"/>
    </source>
</evidence>
<sequence>QTSLAHVIAASSRRSGRVRFVTLSATNASTADVREAIRQAQNDLRLAQRRTILFIDEIHRFNKSQQDTFLPHVESGVITLMGATTENPSFQVNAALLSRCRVVVLRKLSPEHLRHILLPRVYSRVCVVRPVAVMVEEKALDTISLLVDGDARAALNGLQMAVGDAAGGPLPTVTEAHVKEGLQRSHLLYDRAGDYGGGGDDDDCDKGWRRGLHAILSVPSPPYKAPQPLLPSSQPLGLADPLALPQAVAAYQSCHFIGMPECEVILAQCATYLARAPKSVEVYAAYNRAKTSVRCHRGPLPSVPLHLRNAPTGLMRNLGYGRGYKYNPAFDAPVEQEYLPEELRGTDFFK</sequence>
<dbReference type="GO" id="GO:0005524">
    <property type="term" value="F:ATP binding"/>
    <property type="evidence" value="ECO:0007669"/>
    <property type="project" value="UniProtKB-KW"/>
</dbReference>
<feature type="domain" description="ATPase AAA-type core" evidence="3">
    <location>
        <begin position="2"/>
        <end position="104"/>
    </location>
</feature>
<feature type="domain" description="AAA C-terminal" evidence="5">
    <location>
        <begin position="133"/>
        <end position="194"/>
    </location>
</feature>
<evidence type="ECO:0000256" key="2">
    <source>
        <dbReference type="ARBA" id="ARBA00022840"/>
    </source>
</evidence>
<dbReference type="GO" id="GO:0006261">
    <property type="term" value="P:DNA-templated DNA replication"/>
    <property type="evidence" value="ECO:0007669"/>
    <property type="project" value="TreeGrafter"/>
</dbReference>
<dbReference type="Gene3D" id="3.40.50.300">
    <property type="entry name" value="P-loop containing nucleotide triphosphate hydrolases"/>
    <property type="match status" value="1"/>
</dbReference>
<dbReference type="PANTHER" id="PTHR13779">
    <property type="entry name" value="WERNER HELICASE-INTERACTING PROTEIN 1 FAMILY MEMBER"/>
    <property type="match status" value="1"/>
</dbReference>
<dbReference type="HOGENOM" id="CLU_017985_0_3_1"/>
<dbReference type="Pfam" id="PF12002">
    <property type="entry name" value="MgsA_C"/>
    <property type="match status" value="1"/>
</dbReference>
<dbReference type="GO" id="GO:0016887">
    <property type="term" value="F:ATP hydrolysis activity"/>
    <property type="evidence" value="ECO:0007669"/>
    <property type="project" value="InterPro"/>
</dbReference>
<dbReference type="GO" id="GO:0008047">
    <property type="term" value="F:enzyme activator activity"/>
    <property type="evidence" value="ECO:0007669"/>
    <property type="project" value="TreeGrafter"/>
</dbReference>
<evidence type="ECO:0000313" key="6">
    <source>
        <dbReference type="Ensembl" id="ENSPMAP00000004770.1"/>
    </source>
</evidence>
<dbReference type="Pfam" id="PF16193">
    <property type="entry name" value="AAA_assoc_2"/>
    <property type="match status" value="1"/>
</dbReference>
<dbReference type="CDD" id="cd18139">
    <property type="entry name" value="HLD_clamp_RarA"/>
    <property type="match status" value="1"/>
</dbReference>
<dbReference type="Pfam" id="PF00004">
    <property type="entry name" value="AAA"/>
    <property type="match status" value="1"/>
</dbReference>
<proteinExistence type="predicted"/>
<dbReference type="InterPro" id="IPR027417">
    <property type="entry name" value="P-loop_NTPase"/>
</dbReference>
<dbReference type="CDD" id="cd00009">
    <property type="entry name" value="AAA"/>
    <property type="match status" value="1"/>
</dbReference>
<dbReference type="GO" id="GO:0000731">
    <property type="term" value="P:DNA synthesis involved in DNA repair"/>
    <property type="evidence" value="ECO:0007669"/>
    <property type="project" value="TreeGrafter"/>
</dbReference>
<keyword evidence="2" id="KW-0067">ATP-binding</keyword>
<feature type="domain" description="MgsA AAA+ ATPase C-terminal" evidence="4">
    <location>
        <begin position="233"/>
        <end position="350"/>
    </location>
</feature>
<dbReference type="Gene3D" id="1.20.272.10">
    <property type="match status" value="1"/>
</dbReference>
<dbReference type="Ensembl" id="ENSPMAT00000004789.1">
    <property type="protein sequence ID" value="ENSPMAP00000004770.1"/>
    <property type="gene ID" value="ENSPMAG00000004350.1"/>
</dbReference>
<dbReference type="GO" id="GO:0005634">
    <property type="term" value="C:nucleus"/>
    <property type="evidence" value="ECO:0007669"/>
    <property type="project" value="TreeGrafter"/>
</dbReference>
<dbReference type="InterPro" id="IPR021886">
    <property type="entry name" value="MgsA_C"/>
</dbReference>
<evidence type="ECO:0000256" key="1">
    <source>
        <dbReference type="ARBA" id="ARBA00022741"/>
    </source>
</evidence>
<accession>S4RHT8</accession>
<dbReference type="PANTHER" id="PTHR13779:SF7">
    <property type="entry name" value="ATPASE WRNIP1"/>
    <property type="match status" value="1"/>
</dbReference>
<evidence type="ECO:0000259" key="5">
    <source>
        <dbReference type="Pfam" id="PF16193"/>
    </source>
</evidence>
<dbReference type="InterPro" id="IPR032423">
    <property type="entry name" value="AAA_assoc_2"/>
</dbReference>
<dbReference type="AlphaFoldDB" id="S4RHT8"/>
<evidence type="ECO:0000259" key="4">
    <source>
        <dbReference type="Pfam" id="PF12002"/>
    </source>
</evidence>
<dbReference type="GO" id="GO:0017116">
    <property type="term" value="F:single-stranded DNA helicase activity"/>
    <property type="evidence" value="ECO:0007669"/>
    <property type="project" value="TreeGrafter"/>
</dbReference>
<dbReference type="GO" id="GO:0003677">
    <property type="term" value="F:DNA binding"/>
    <property type="evidence" value="ECO:0007669"/>
    <property type="project" value="InterPro"/>
</dbReference>
<dbReference type="Gene3D" id="1.10.8.60">
    <property type="match status" value="1"/>
</dbReference>
<reference evidence="6" key="2">
    <citation type="submission" date="2025-09" db="UniProtKB">
        <authorList>
            <consortium name="Ensembl"/>
        </authorList>
    </citation>
    <scope>IDENTIFICATION</scope>
</reference>
<dbReference type="GeneTree" id="ENSGT00390000008538"/>
<dbReference type="SUPFAM" id="SSF48019">
    <property type="entry name" value="post-AAA+ oligomerization domain-like"/>
    <property type="match status" value="1"/>
</dbReference>
<dbReference type="InterPro" id="IPR008921">
    <property type="entry name" value="DNA_pol3_clamp-load_cplx_C"/>
</dbReference>
<dbReference type="FunFam" id="1.10.3710.10:FF:000002">
    <property type="entry name" value="ATPase WRNIP1 isoform 1"/>
    <property type="match status" value="1"/>
</dbReference>
<reference evidence="6" key="1">
    <citation type="submission" date="2025-08" db="UniProtKB">
        <authorList>
            <consortium name="Ensembl"/>
        </authorList>
    </citation>
    <scope>IDENTIFICATION</scope>
</reference>
<keyword evidence="1" id="KW-0547">Nucleotide-binding</keyword>
<name>S4RHT8_PETMA</name>